<dbReference type="VEuPathDB" id="FungiDB:BDEG_23709"/>
<organism evidence="1 2">
    <name type="scientific">Batrachochytrium dendrobatidis (strain JEL423)</name>
    <dbReference type="NCBI Taxonomy" id="403673"/>
    <lineage>
        <taxon>Eukaryota</taxon>
        <taxon>Fungi</taxon>
        <taxon>Fungi incertae sedis</taxon>
        <taxon>Chytridiomycota</taxon>
        <taxon>Chytridiomycota incertae sedis</taxon>
        <taxon>Chytridiomycetes</taxon>
        <taxon>Rhizophydiales</taxon>
        <taxon>Rhizophydiales incertae sedis</taxon>
        <taxon>Batrachochytrium</taxon>
    </lineage>
</organism>
<sequence>MVEAESESGVVFVRVGHEPIFDDKGSLMPSQFTTNSTIQSETNSLYGGGCGQRHGDAHTINSGLGTPTDNYNYRNHKGAHCGLVKKRSISSTLSYISSSISKILSPYNSDEDWSFGVLPPADALPFEDQDTNHSPAFINKDDHVFMSNDFTGDAGPTHVVRCQTAGDENRLGKSMAVASTDPAIKSIPSTPTSAPSQIQPKMHRASSLHFTPLWALGASRFPHKRSASVIAFPEESNCTSKAATLPTFLDQTPPVYLTWYLQRSGWNDVAVVDVSGQQIMQFVAVSSHMPLDLNVHRHNQKGKIMFSIRQSSTTPNTITVVGADLATEVFISKDHTSDTCFIFNAPDGHIYSWTAQTNYSFTRLGIFEILPEAAHMVEIIAATAYALATLF</sequence>
<protein>
    <submittedName>
        <fullName evidence="1">Uncharacterized protein</fullName>
    </submittedName>
</protein>
<dbReference type="EMBL" id="DS022303">
    <property type="protein sequence ID" value="OAJ39912.1"/>
    <property type="molecule type" value="Genomic_DNA"/>
</dbReference>
<proteinExistence type="predicted"/>
<accession>A0A177WJD3</accession>
<dbReference type="OrthoDB" id="10574010at2759"/>
<dbReference type="Proteomes" id="UP000077115">
    <property type="component" value="Unassembled WGS sequence"/>
</dbReference>
<dbReference type="AlphaFoldDB" id="A0A177WJD3"/>
<reference evidence="1 2" key="2">
    <citation type="submission" date="2016-05" db="EMBL/GenBank/DDBJ databases">
        <title>Lineage-specific infection strategies underlie the spectrum of fungal disease in amphibians.</title>
        <authorList>
            <person name="Cuomo C.A."/>
            <person name="Farrer R.A."/>
            <person name="James T."/>
            <person name="Longcore J."/>
            <person name="Birren B."/>
        </authorList>
    </citation>
    <scope>NUCLEOTIDE SEQUENCE [LARGE SCALE GENOMIC DNA]</scope>
    <source>
        <strain evidence="1 2">JEL423</strain>
    </source>
</reference>
<reference evidence="1 2" key="1">
    <citation type="submission" date="2006-10" db="EMBL/GenBank/DDBJ databases">
        <title>The Genome Sequence of Batrachochytrium dendrobatidis JEL423.</title>
        <authorList>
            <consortium name="The Broad Institute Genome Sequencing Platform"/>
            <person name="Birren B."/>
            <person name="Lander E."/>
            <person name="Galagan J."/>
            <person name="Cuomo C."/>
            <person name="Devon K."/>
            <person name="Jaffe D."/>
            <person name="Butler J."/>
            <person name="Alvarez P."/>
            <person name="Gnerre S."/>
            <person name="Grabherr M."/>
            <person name="Kleber M."/>
            <person name="Mauceli E."/>
            <person name="Brockman W."/>
            <person name="Young S."/>
            <person name="LaButti K."/>
            <person name="Sykes S."/>
            <person name="DeCaprio D."/>
            <person name="Crawford M."/>
            <person name="Koehrsen M."/>
            <person name="Engels R."/>
            <person name="Montgomery P."/>
            <person name="Pearson M."/>
            <person name="Howarth C."/>
            <person name="Larson L."/>
            <person name="White J."/>
            <person name="O'Leary S."/>
            <person name="Kodira C."/>
            <person name="Zeng Q."/>
            <person name="Yandava C."/>
            <person name="Alvarado L."/>
            <person name="Longcore J."/>
            <person name="James T."/>
        </authorList>
    </citation>
    <scope>NUCLEOTIDE SEQUENCE [LARGE SCALE GENOMIC DNA]</scope>
    <source>
        <strain evidence="1 2">JEL423</strain>
    </source>
</reference>
<name>A0A177WJD3_BATDL</name>
<gene>
    <name evidence="1" type="ORF">BDEG_23709</name>
</gene>
<evidence type="ECO:0000313" key="1">
    <source>
        <dbReference type="EMBL" id="OAJ39912.1"/>
    </source>
</evidence>
<evidence type="ECO:0000313" key="2">
    <source>
        <dbReference type="Proteomes" id="UP000077115"/>
    </source>
</evidence>